<dbReference type="GO" id="GO:0017057">
    <property type="term" value="F:6-phosphogluconolactonase activity"/>
    <property type="evidence" value="ECO:0007669"/>
    <property type="project" value="TreeGrafter"/>
</dbReference>
<dbReference type="Pfam" id="PF10282">
    <property type="entry name" value="Lactonase"/>
    <property type="match status" value="1"/>
</dbReference>
<evidence type="ECO:0000256" key="2">
    <source>
        <dbReference type="ARBA" id="ARBA00022526"/>
    </source>
</evidence>
<keyword evidence="2" id="KW-0119">Carbohydrate metabolism</keyword>
<dbReference type="OrthoDB" id="9790815at2"/>
<evidence type="ECO:0000313" key="3">
    <source>
        <dbReference type="EMBL" id="RIV20067.1"/>
    </source>
</evidence>
<dbReference type="InterPro" id="IPR011048">
    <property type="entry name" value="Haem_d1_sf"/>
</dbReference>
<dbReference type="InterPro" id="IPR019405">
    <property type="entry name" value="Lactonase_7-beta_prop"/>
</dbReference>
<dbReference type="Proteomes" id="UP000283523">
    <property type="component" value="Unassembled WGS sequence"/>
</dbReference>
<dbReference type="PANTHER" id="PTHR30344">
    <property type="entry name" value="6-PHOSPHOGLUCONOLACTONASE-RELATED"/>
    <property type="match status" value="1"/>
</dbReference>
<dbReference type="PANTHER" id="PTHR30344:SF1">
    <property type="entry name" value="6-PHOSPHOGLUCONOLACTONASE"/>
    <property type="match status" value="1"/>
</dbReference>
<dbReference type="Gene3D" id="2.130.10.10">
    <property type="entry name" value="YVTN repeat-like/Quinoprotein amine dehydrogenase"/>
    <property type="match status" value="1"/>
</dbReference>
<proteinExistence type="inferred from homology"/>
<dbReference type="AlphaFoldDB" id="A0A418M348"/>
<comment type="similarity">
    <text evidence="1">Belongs to the cycloisomerase 2 family.</text>
</comment>
<dbReference type="GO" id="GO:0006006">
    <property type="term" value="P:glucose metabolic process"/>
    <property type="evidence" value="ECO:0007669"/>
    <property type="project" value="UniProtKB-KW"/>
</dbReference>
<sequence>MNQSTASREFLYVGTYTVRGSRGIYVYAFDRSAGSAELVEAVDNPNSPSFLALHPSGRYLYAVNERDDQGEEHVGTVYAYAIDPQTGRLTFINQQVSEGPAPCHISIHPNGKLAFVSNYGGGSLAVLPIRDDGSLGEATQLLKHTGRGVDEDRQDAPHVHSAVLSPDGRWLYASDLGTDKVHTYRIDTDQQILVPHETPFAAVSPGSGPRITAVHPDGRYVFGIKEMSSTVAVFSQHTDAFSLLQDDVPFLPEHYAGDRSGGDIHVDATGRYLYTTNRGNNTLAIFRIDDGSLLPVGLHYTGGDQPRNFWVDPNGEYVLVAHQETDNITVFRRVDETGDLRATGYEIQVPSPVCVVSLAMP</sequence>
<name>A0A418M348_9BACT</name>
<gene>
    <name evidence="3" type="ORF">DYU11_23765</name>
</gene>
<dbReference type="InterPro" id="IPR050282">
    <property type="entry name" value="Cycloisomerase_2"/>
</dbReference>
<evidence type="ECO:0000256" key="1">
    <source>
        <dbReference type="ARBA" id="ARBA00005564"/>
    </source>
</evidence>
<protein>
    <submittedName>
        <fullName evidence="3">Lactonase family protein</fullName>
    </submittedName>
</protein>
<reference evidence="3 4" key="1">
    <citation type="submission" date="2018-08" db="EMBL/GenBank/DDBJ databases">
        <title>Fibrisoma montanum sp. nov., isolated from Danxia mountain soil.</title>
        <authorList>
            <person name="Huang Y."/>
        </authorList>
    </citation>
    <scope>NUCLEOTIDE SEQUENCE [LARGE SCALE GENOMIC DNA]</scope>
    <source>
        <strain evidence="3 4">HYT19</strain>
    </source>
</reference>
<dbReference type="EMBL" id="QXED01000007">
    <property type="protein sequence ID" value="RIV20067.1"/>
    <property type="molecule type" value="Genomic_DNA"/>
</dbReference>
<keyword evidence="2" id="KW-0313">Glucose metabolism</keyword>
<accession>A0A418M348</accession>
<dbReference type="InterPro" id="IPR015943">
    <property type="entry name" value="WD40/YVTN_repeat-like_dom_sf"/>
</dbReference>
<evidence type="ECO:0000313" key="4">
    <source>
        <dbReference type="Proteomes" id="UP000283523"/>
    </source>
</evidence>
<dbReference type="SUPFAM" id="SSF51004">
    <property type="entry name" value="C-terminal (heme d1) domain of cytochrome cd1-nitrite reductase"/>
    <property type="match status" value="1"/>
</dbReference>
<dbReference type="GO" id="GO:0005829">
    <property type="term" value="C:cytosol"/>
    <property type="evidence" value="ECO:0007669"/>
    <property type="project" value="TreeGrafter"/>
</dbReference>
<comment type="caution">
    <text evidence="3">The sequence shown here is derived from an EMBL/GenBank/DDBJ whole genome shotgun (WGS) entry which is preliminary data.</text>
</comment>
<keyword evidence="4" id="KW-1185">Reference proteome</keyword>
<dbReference type="RefSeq" id="WP_119670352.1">
    <property type="nucleotide sequence ID" value="NZ_QXED01000007.1"/>
</dbReference>
<organism evidence="3 4">
    <name type="scientific">Fibrisoma montanum</name>
    <dbReference type="NCBI Taxonomy" id="2305895"/>
    <lineage>
        <taxon>Bacteria</taxon>
        <taxon>Pseudomonadati</taxon>
        <taxon>Bacteroidota</taxon>
        <taxon>Cytophagia</taxon>
        <taxon>Cytophagales</taxon>
        <taxon>Spirosomataceae</taxon>
        <taxon>Fibrisoma</taxon>
    </lineage>
</organism>